<comment type="caution">
    <text evidence="2">The sequence shown here is derived from an EMBL/GenBank/DDBJ whole genome shotgun (WGS) entry which is preliminary data.</text>
</comment>
<evidence type="ECO:0000259" key="1">
    <source>
        <dbReference type="Pfam" id="PF04471"/>
    </source>
</evidence>
<accession>A0A3N6P9D2</accession>
<proteinExistence type="predicted"/>
<dbReference type="Gene3D" id="3.40.1350.10">
    <property type="match status" value="1"/>
</dbReference>
<dbReference type="OrthoDB" id="205744at2157"/>
<reference evidence="2 3" key="1">
    <citation type="submission" date="2018-10" db="EMBL/GenBank/DDBJ databases">
        <title>Natrarchaeobius chitinivorans gen. nov., sp. nov., and Natrarchaeobius haloalkaliphilus sp. nov., alkaliphilic, chitin-utilizing haloarchaea from hypersaline alkaline lakes.</title>
        <authorList>
            <person name="Sorokin D.Y."/>
            <person name="Elcheninov A.G."/>
            <person name="Kostrikina N.A."/>
            <person name="Bale N.J."/>
            <person name="Sinninghe Damste J.S."/>
            <person name="Khijniak T.V."/>
            <person name="Kublanov I.V."/>
            <person name="Toshchakov S.V."/>
        </authorList>
    </citation>
    <scope>NUCLEOTIDE SEQUENCE [LARGE SCALE GENOMIC DNA]</scope>
    <source>
        <strain evidence="2 3">AArcht-Sl</strain>
    </source>
</reference>
<protein>
    <recommendedName>
        <fullName evidence="1">Restriction endonuclease type IV Mrr domain-containing protein</fullName>
    </recommendedName>
</protein>
<dbReference type="InterPro" id="IPR007560">
    <property type="entry name" value="Restrct_endonuc_IV_Mrr"/>
</dbReference>
<sequence>MNEDGVERLFEHVRNAERLRSDVYEEVTATILESKLQQISDVHTVRHHHNLECDFGYKQMDVYLQLGDGEDEITAIVECKGRNSPMEKDHLASFAFYLEHSDADKGIYVSRSGYRSGAKRIAKECGIQLFEISQITDGAIKSVDGTFTHRFGPYRHHVFVKDPKSQDWMKLSEGLYSIHEQLELPILDRSGDPTGDTLEDRLPGEEEEGTVEIEFEDGEMVQVNGNEYELWQAISHPQPDGGDGSSFKVDFEDRIDLKLRDVLADQSEYVLFDDIKRQFLRIEREN</sequence>
<dbReference type="GO" id="GO:0009307">
    <property type="term" value="P:DNA restriction-modification system"/>
    <property type="evidence" value="ECO:0007669"/>
    <property type="project" value="InterPro"/>
</dbReference>
<evidence type="ECO:0000313" key="3">
    <source>
        <dbReference type="Proteomes" id="UP000273828"/>
    </source>
</evidence>
<dbReference type="Proteomes" id="UP000273828">
    <property type="component" value="Unassembled WGS sequence"/>
</dbReference>
<dbReference type="SUPFAM" id="SSF52980">
    <property type="entry name" value="Restriction endonuclease-like"/>
    <property type="match status" value="1"/>
</dbReference>
<keyword evidence="3" id="KW-1185">Reference proteome</keyword>
<dbReference type="InterPro" id="IPR011856">
    <property type="entry name" value="tRNA_endonuc-like_dom_sf"/>
</dbReference>
<gene>
    <name evidence="2" type="ORF">EA462_01000</name>
</gene>
<dbReference type="AlphaFoldDB" id="A0A3N6P9D2"/>
<dbReference type="GO" id="GO:0003677">
    <property type="term" value="F:DNA binding"/>
    <property type="evidence" value="ECO:0007669"/>
    <property type="project" value="InterPro"/>
</dbReference>
<name>A0A3N6P9D2_9EURY</name>
<dbReference type="GO" id="GO:0004519">
    <property type="term" value="F:endonuclease activity"/>
    <property type="evidence" value="ECO:0007669"/>
    <property type="project" value="InterPro"/>
</dbReference>
<organism evidence="2 3">
    <name type="scientific">Natrarchaeobius halalkaliphilus</name>
    <dbReference type="NCBI Taxonomy" id="1679091"/>
    <lineage>
        <taxon>Archaea</taxon>
        <taxon>Methanobacteriati</taxon>
        <taxon>Methanobacteriota</taxon>
        <taxon>Stenosarchaea group</taxon>
        <taxon>Halobacteria</taxon>
        <taxon>Halobacteriales</taxon>
        <taxon>Natrialbaceae</taxon>
        <taxon>Natrarchaeobius</taxon>
    </lineage>
</organism>
<dbReference type="Pfam" id="PF04471">
    <property type="entry name" value="Mrr_cat"/>
    <property type="match status" value="1"/>
</dbReference>
<dbReference type="RefSeq" id="WP_124176714.1">
    <property type="nucleotide sequence ID" value="NZ_REFY01000001.1"/>
</dbReference>
<dbReference type="EMBL" id="REFY01000001">
    <property type="protein sequence ID" value="RQG92835.1"/>
    <property type="molecule type" value="Genomic_DNA"/>
</dbReference>
<evidence type="ECO:0000313" key="2">
    <source>
        <dbReference type="EMBL" id="RQG92835.1"/>
    </source>
</evidence>
<dbReference type="InterPro" id="IPR011335">
    <property type="entry name" value="Restrct_endonuc-II-like"/>
</dbReference>
<feature type="domain" description="Restriction endonuclease type IV Mrr" evidence="1">
    <location>
        <begin position="57"/>
        <end position="135"/>
    </location>
</feature>